<organism evidence="2 3">
    <name type="scientific">Candidatus Magnetoglobus multicellularis str. Araruama</name>
    <dbReference type="NCBI Taxonomy" id="890399"/>
    <lineage>
        <taxon>Bacteria</taxon>
        <taxon>Pseudomonadati</taxon>
        <taxon>Thermodesulfobacteriota</taxon>
        <taxon>Desulfobacteria</taxon>
        <taxon>Desulfobacterales</taxon>
        <taxon>Desulfobacteraceae</taxon>
        <taxon>Candidatus Magnetoglobus</taxon>
    </lineage>
</organism>
<evidence type="ECO:0000313" key="3">
    <source>
        <dbReference type="Proteomes" id="UP000189670"/>
    </source>
</evidence>
<comment type="caution">
    <text evidence="2">The sequence shown here is derived from an EMBL/GenBank/DDBJ whole genome shotgun (WGS) entry which is preliminary data.</text>
</comment>
<proteinExistence type="predicted"/>
<evidence type="ECO:0000256" key="1">
    <source>
        <dbReference type="SAM" id="MobiDB-lite"/>
    </source>
</evidence>
<accession>A0A1V1P493</accession>
<dbReference type="Proteomes" id="UP000189670">
    <property type="component" value="Unassembled WGS sequence"/>
</dbReference>
<dbReference type="AlphaFoldDB" id="A0A1V1P493"/>
<feature type="region of interest" description="Disordered" evidence="1">
    <location>
        <begin position="36"/>
        <end position="60"/>
    </location>
</feature>
<reference evidence="3" key="1">
    <citation type="submission" date="2012-11" db="EMBL/GenBank/DDBJ databases">
        <authorList>
            <person name="Lucero-Rivera Y.E."/>
            <person name="Tovar-Ramirez D."/>
        </authorList>
    </citation>
    <scope>NUCLEOTIDE SEQUENCE [LARGE SCALE GENOMIC DNA]</scope>
    <source>
        <strain evidence="3">Araruama</strain>
    </source>
</reference>
<sequence>MSGNAPLLIKSYADWVGRDVACYVSTVPLPIESEKNKKQYQTYEQNQCRGEPYVRPPNKNRYQTYQGLSNGMDRGRKGDVYDFMLLFNPYIEIFLQEIKTFREKHKIIDVPFSHTDLLNRTLQVPLGTTDNSLGFQPQA</sequence>
<protein>
    <submittedName>
        <fullName evidence="2">Uncharacterized protein</fullName>
    </submittedName>
</protein>
<feature type="compositionally biased region" description="Polar residues" evidence="1">
    <location>
        <begin position="39"/>
        <end position="48"/>
    </location>
</feature>
<feature type="non-terminal residue" evidence="2">
    <location>
        <position position="139"/>
    </location>
</feature>
<gene>
    <name evidence="2" type="ORF">OMM_09475</name>
</gene>
<dbReference type="EMBL" id="ATBP01000608">
    <property type="protein sequence ID" value="ETR69576.1"/>
    <property type="molecule type" value="Genomic_DNA"/>
</dbReference>
<name>A0A1V1P493_9BACT</name>
<evidence type="ECO:0000313" key="2">
    <source>
        <dbReference type="EMBL" id="ETR69576.1"/>
    </source>
</evidence>